<evidence type="ECO:0000313" key="2">
    <source>
        <dbReference type="Proteomes" id="UP000294881"/>
    </source>
</evidence>
<dbReference type="InterPro" id="IPR036748">
    <property type="entry name" value="MTH938-like_sf"/>
</dbReference>
<dbReference type="CDD" id="cd00248">
    <property type="entry name" value="Mth938-like"/>
    <property type="match status" value="1"/>
</dbReference>
<gene>
    <name evidence="1" type="ORF">EV666_10593</name>
</gene>
<organism evidence="1 2">
    <name type="scientific">Camelimonas lactis</name>
    <dbReference type="NCBI Taxonomy" id="659006"/>
    <lineage>
        <taxon>Bacteria</taxon>
        <taxon>Pseudomonadati</taxon>
        <taxon>Pseudomonadota</taxon>
        <taxon>Alphaproteobacteria</taxon>
        <taxon>Hyphomicrobiales</taxon>
        <taxon>Chelatococcaceae</taxon>
        <taxon>Camelimonas</taxon>
    </lineage>
</organism>
<dbReference type="RefSeq" id="WP_132005659.1">
    <property type="nucleotide sequence ID" value="NZ_JBHUNN010000002.1"/>
</dbReference>
<keyword evidence="2" id="KW-1185">Reference proteome</keyword>
<evidence type="ECO:0008006" key="3">
    <source>
        <dbReference type="Google" id="ProtNLM"/>
    </source>
</evidence>
<sequence length="125" mass="12967">MNGEDRFLPGHHELDAYGNHGFRFGGMSHRGSILTTPSGVRAWPVEATAGISVASLAPAIAEAASIDLLLIGTGETLTPLAPELLATLREAGLRVDVMSTATAARTYNFLVSEGRQAAAALIAVP</sequence>
<dbReference type="Proteomes" id="UP000294881">
    <property type="component" value="Unassembled WGS sequence"/>
</dbReference>
<dbReference type="SUPFAM" id="SSF64076">
    <property type="entry name" value="MTH938-like"/>
    <property type="match status" value="1"/>
</dbReference>
<dbReference type="Gene3D" id="3.40.1230.10">
    <property type="entry name" value="MTH938-like"/>
    <property type="match status" value="1"/>
</dbReference>
<dbReference type="PANTHER" id="PTHR21192">
    <property type="entry name" value="NUCLEAR PROTEIN E3-3"/>
    <property type="match status" value="1"/>
</dbReference>
<evidence type="ECO:0000313" key="1">
    <source>
        <dbReference type="EMBL" id="TCO13722.1"/>
    </source>
</evidence>
<proteinExistence type="predicted"/>
<comment type="caution">
    <text evidence="1">The sequence shown here is derived from an EMBL/GenBank/DDBJ whole genome shotgun (WGS) entry which is preliminary data.</text>
</comment>
<reference evidence="1 2" key="1">
    <citation type="submission" date="2019-03" db="EMBL/GenBank/DDBJ databases">
        <title>Genomic Encyclopedia of Type Strains, Phase IV (KMG-IV): sequencing the most valuable type-strain genomes for metagenomic binning, comparative biology and taxonomic classification.</title>
        <authorList>
            <person name="Goeker M."/>
        </authorList>
    </citation>
    <scope>NUCLEOTIDE SEQUENCE [LARGE SCALE GENOMIC DNA]</scope>
    <source>
        <strain evidence="1 2">DSM 22958</strain>
    </source>
</reference>
<dbReference type="InterPro" id="IPR007523">
    <property type="entry name" value="NDUFAF3/AAMDC"/>
</dbReference>
<dbReference type="OrthoDB" id="7351393at2"/>
<dbReference type="EMBL" id="SLWL01000005">
    <property type="protein sequence ID" value="TCO13722.1"/>
    <property type="molecule type" value="Genomic_DNA"/>
</dbReference>
<dbReference type="PANTHER" id="PTHR21192:SF2">
    <property type="entry name" value="NADH DEHYDROGENASE [UBIQUINONE] 1 ALPHA SUBCOMPLEX ASSEMBLY FACTOR 3"/>
    <property type="match status" value="1"/>
</dbReference>
<protein>
    <recommendedName>
        <fullName evidence="3">NADH dehydrogenase [ubiquinone] 1 alpha subcomplex assembly factor 3</fullName>
    </recommendedName>
</protein>
<name>A0A4R2GTA8_9HYPH</name>
<dbReference type="AlphaFoldDB" id="A0A4R2GTA8"/>
<dbReference type="Pfam" id="PF04430">
    <property type="entry name" value="DUF498"/>
    <property type="match status" value="1"/>
</dbReference>
<accession>A0A4R2GTA8</accession>